<evidence type="ECO:0000313" key="2">
    <source>
        <dbReference type="EMBL" id="KAK2960979.1"/>
    </source>
</evidence>
<feature type="compositionally biased region" description="Pro residues" evidence="1">
    <location>
        <begin position="246"/>
        <end position="274"/>
    </location>
</feature>
<evidence type="ECO:0000313" key="3">
    <source>
        <dbReference type="Proteomes" id="UP001281761"/>
    </source>
</evidence>
<sequence>MSRPTHELDHQPFIHLWDVIHNFFGNSLHIQMDKTVHDSTAVIVFQGKILGIISLKLQTNCDITHLFAHREDLVMIDSMALNFVRSSYYYLQTTPELFDAKYVTIPICFPTAPTPHYSFLKILKTGQGYSCSIYMLLFATRNLSDLQDQSQYVTGTEVFKPLELRRDITHFYDKYPRLLSFSSSTSSLPSSSSTVASSHNTPIQRHPPITMTSPPGFHQTPPPPTLLSTIRLQDLNGQPSTSYLQPPHPVPVSIPSPNPHPQPPSSHPNTPPSVPKQTISHPIVLPPPPPKPNPSQFNVSAPPAVYSQPPIQTVNPASIVSHDLPRPAHEEVAIRYFVDMCQRQSQSLKIPDAEISNHPLPEFGASKLALRAIADGMESNPNLLNEAHIIQNVSKNDWPSSCSMNVFVKTETLCQSLQEIFNFRL</sequence>
<name>A0ABQ9YBJ2_9EUKA</name>
<accession>A0ABQ9YBJ2</accession>
<protein>
    <submittedName>
        <fullName evidence="2">Uncharacterized protein</fullName>
    </submittedName>
</protein>
<feature type="region of interest" description="Disordered" evidence="1">
    <location>
        <begin position="185"/>
        <end position="304"/>
    </location>
</feature>
<feature type="compositionally biased region" description="Low complexity" evidence="1">
    <location>
        <begin position="185"/>
        <end position="198"/>
    </location>
</feature>
<evidence type="ECO:0000256" key="1">
    <source>
        <dbReference type="SAM" id="MobiDB-lite"/>
    </source>
</evidence>
<feature type="compositionally biased region" description="Polar residues" evidence="1">
    <location>
        <begin position="226"/>
        <end position="244"/>
    </location>
</feature>
<keyword evidence="3" id="KW-1185">Reference proteome</keyword>
<reference evidence="2 3" key="1">
    <citation type="journal article" date="2022" name="bioRxiv">
        <title>Genomics of Preaxostyla Flagellates Illuminates Evolutionary Transitions and the Path Towards Mitochondrial Loss.</title>
        <authorList>
            <person name="Novak L.V.F."/>
            <person name="Treitli S.C."/>
            <person name="Pyrih J."/>
            <person name="Halakuc P."/>
            <person name="Pipaliya S.V."/>
            <person name="Vacek V."/>
            <person name="Brzon O."/>
            <person name="Soukal P."/>
            <person name="Eme L."/>
            <person name="Dacks J.B."/>
            <person name="Karnkowska A."/>
            <person name="Elias M."/>
            <person name="Hampl V."/>
        </authorList>
    </citation>
    <scope>NUCLEOTIDE SEQUENCE [LARGE SCALE GENOMIC DNA]</scope>
    <source>
        <strain evidence="2">NAU3</strain>
        <tissue evidence="2">Gut</tissue>
    </source>
</reference>
<gene>
    <name evidence="2" type="ORF">BLNAU_4066</name>
</gene>
<feature type="compositionally biased region" description="Pro residues" evidence="1">
    <location>
        <begin position="284"/>
        <end position="293"/>
    </location>
</feature>
<dbReference type="Proteomes" id="UP001281761">
    <property type="component" value="Unassembled WGS sequence"/>
</dbReference>
<proteinExistence type="predicted"/>
<organism evidence="2 3">
    <name type="scientific">Blattamonas nauphoetae</name>
    <dbReference type="NCBI Taxonomy" id="2049346"/>
    <lineage>
        <taxon>Eukaryota</taxon>
        <taxon>Metamonada</taxon>
        <taxon>Preaxostyla</taxon>
        <taxon>Oxymonadida</taxon>
        <taxon>Blattamonas</taxon>
    </lineage>
</organism>
<dbReference type="EMBL" id="JARBJD010000019">
    <property type="protein sequence ID" value="KAK2960979.1"/>
    <property type="molecule type" value="Genomic_DNA"/>
</dbReference>
<comment type="caution">
    <text evidence="2">The sequence shown here is derived from an EMBL/GenBank/DDBJ whole genome shotgun (WGS) entry which is preliminary data.</text>
</comment>